<dbReference type="AlphaFoldDB" id="A0A8D2EET3"/>
<dbReference type="GO" id="GO:0007030">
    <property type="term" value="P:Golgi organization"/>
    <property type="evidence" value="ECO:0007669"/>
    <property type="project" value="TreeGrafter"/>
</dbReference>
<evidence type="ECO:0000313" key="3">
    <source>
        <dbReference type="Ensembl" id="ENSTGEP00000003630.1"/>
    </source>
</evidence>
<dbReference type="InterPro" id="IPR024858">
    <property type="entry name" value="GOLGA"/>
</dbReference>
<accession>A0A8D2EET3</accession>
<dbReference type="Pfam" id="PF19046">
    <property type="entry name" value="GM130_C"/>
    <property type="match status" value="1"/>
</dbReference>
<dbReference type="Ensembl" id="ENSTGET00000004419.1">
    <property type="protein sequence ID" value="ENSTGEP00000003630.1"/>
    <property type="gene ID" value="ENSTGEG00000003071.1"/>
</dbReference>
<evidence type="ECO:0000313" key="4">
    <source>
        <dbReference type="Proteomes" id="UP000694411"/>
    </source>
</evidence>
<evidence type="ECO:0000256" key="2">
    <source>
        <dbReference type="SAM" id="MobiDB-lite"/>
    </source>
</evidence>
<protein>
    <recommendedName>
        <fullName evidence="5">Golgin subfamily A conserved domain-containing protein</fullName>
    </recommendedName>
</protein>
<proteinExistence type="predicted"/>
<reference evidence="3" key="2">
    <citation type="submission" date="2025-08" db="UniProtKB">
        <authorList>
            <consortium name="Ensembl"/>
        </authorList>
    </citation>
    <scope>IDENTIFICATION</scope>
</reference>
<dbReference type="GO" id="GO:0032580">
    <property type="term" value="C:Golgi cisterna membrane"/>
    <property type="evidence" value="ECO:0007669"/>
    <property type="project" value="TreeGrafter"/>
</dbReference>
<dbReference type="PANTHER" id="PTHR10881:SF44">
    <property type="entry name" value="GOLGIN SUBFAMILY A MEMBER 6A-RELATED"/>
    <property type="match status" value="1"/>
</dbReference>
<dbReference type="GO" id="GO:0000137">
    <property type="term" value="C:Golgi cis cisterna"/>
    <property type="evidence" value="ECO:0007669"/>
    <property type="project" value="TreeGrafter"/>
</dbReference>
<dbReference type="InterPro" id="IPR043937">
    <property type="entry name" value="GOLGA_C"/>
</dbReference>
<keyword evidence="1" id="KW-0175">Coiled coil</keyword>
<dbReference type="Proteomes" id="UP000694411">
    <property type="component" value="Chromosome 7a"/>
</dbReference>
<feature type="region of interest" description="Disordered" evidence="2">
    <location>
        <begin position="76"/>
        <end position="97"/>
    </location>
</feature>
<dbReference type="PANTHER" id="PTHR10881">
    <property type="entry name" value="GOLGIN SUBFAMILY A MEMBER-RELATED"/>
    <property type="match status" value="1"/>
</dbReference>
<organism evidence="3 4">
    <name type="scientific">Theropithecus gelada</name>
    <name type="common">Gelada baboon</name>
    <dbReference type="NCBI Taxonomy" id="9565"/>
    <lineage>
        <taxon>Eukaryota</taxon>
        <taxon>Metazoa</taxon>
        <taxon>Chordata</taxon>
        <taxon>Craniata</taxon>
        <taxon>Vertebrata</taxon>
        <taxon>Euteleostomi</taxon>
        <taxon>Mammalia</taxon>
        <taxon>Eutheria</taxon>
        <taxon>Euarchontoglires</taxon>
        <taxon>Primates</taxon>
        <taxon>Haplorrhini</taxon>
        <taxon>Catarrhini</taxon>
        <taxon>Cercopithecidae</taxon>
        <taxon>Cercopithecinae</taxon>
        <taxon>Theropithecus</taxon>
    </lineage>
</organism>
<sequence length="138" mass="14787">MGTGTVSGVAAEHPSIQANLLELQELVLPPVGNHERHGKFFTAVQNPANEPAPGTPAPQELGAAVKQGDFCEVSLDDSMEPASGEAREGSPHDNPTAQQIVHLLPVIQDTQEHSGLASKPCMPFFYWATENREINIII</sequence>
<name>A0A8D2EET3_THEGE</name>
<evidence type="ECO:0000256" key="1">
    <source>
        <dbReference type="ARBA" id="ARBA00023054"/>
    </source>
</evidence>
<reference evidence="3" key="3">
    <citation type="submission" date="2025-09" db="UniProtKB">
        <authorList>
            <consortium name="Ensembl"/>
        </authorList>
    </citation>
    <scope>IDENTIFICATION</scope>
</reference>
<dbReference type="GO" id="GO:0005801">
    <property type="term" value="C:cis-Golgi network"/>
    <property type="evidence" value="ECO:0007669"/>
    <property type="project" value="InterPro"/>
</dbReference>
<evidence type="ECO:0008006" key="5">
    <source>
        <dbReference type="Google" id="ProtNLM"/>
    </source>
</evidence>
<keyword evidence="4" id="KW-1185">Reference proteome</keyword>
<reference evidence="3" key="1">
    <citation type="submission" date="2018-05" db="EMBL/GenBank/DDBJ databases">
        <title>Whole genome of Theropithecus gelada.</title>
        <authorList>
            <person name="Chiou K.L."/>
            <person name="Snyder-Mackler N."/>
        </authorList>
    </citation>
    <scope>NUCLEOTIDE SEQUENCE [LARGE SCALE GENOMIC DNA]</scope>
</reference>